<evidence type="ECO:0000313" key="3">
    <source>
        <dbReference type="RefSeq" id="XP_030749726.1"/>
    </source>
</evidence>
<reference evidence="3" key="1">
    <citation type="submission" date="2025-08" db="UniProtKB">
        <authorList>
            <consortium name="RefSeq"/>
        </authorList>
    </citation>
    <scope>IDENTIFICATION</scope>
    <source>
        <tissue evidence="3">Gonads</tissue>
    </source>
</reference>
<protein>
    <submittedName>
        <fullName evidence="3">Uncharacterized protein LOC115877619</fullName>
    </submittedName>
</protein>
<keyword evidence="2" id="KW-1185">Reference proteome</keyword>
<gene>
    <name evidence="3" type="primary">LOC115877619</name>
</gene>
<dbReference type="Proteomes" id="UP000504635">
    <property type="component" value="Unplaced"/>
</dbReference>
<dbReference type="AlphaFoldDB" id="A0A6J2XF12"/>
<name>A0A6J2XF12_SITOR</name>
<accession>A0A6J2XF12</accession>
<evidence type="ECO:0000256" key="1">
    <source>
        <dbReference type="SAM" id="Coils"/>
    </source>
</evidence>
<dbReference type="InParanoid" id="A0A6J2XF12"/>
<organism evidence="2 3">
    <name type="scientific">Sitophilus oryzae</name>
    <name type="common">Rice weevil</name>
    <name type="synonym">Curculio oryzae</name>
    <dbReference type="NCBI Taxonomy" id="7048"/>
    <lineage>
        <taxon>Eukaryota</taxon>
        <taxon>Metazoa</taxon>
        <taxon>Ecdysozoa</taxon>
        <taxon>Arthropoda</taxon>
        <taxon>Hexapoda</taxon>
        <taxon>Insecta</taxon>
        <taxon>Pterygota</taxon>
        <taxon>Neoptera</taxon>
        <taxon>Endopterygota</taxon>
        <taxon>Coleoptera</taxon>
        <taxon>Polyphaga</taxon>
        <taxon>Cucujiformia</taxon>
        <taxon>Curculionidae</taxon>
        <taxon>Dryophthorinae</taxon>
        <taxon>Sitophilus</taxon>
    </lineage>
</organism>
<dbReference type="OrthoDB" id="10255522at2759"/>
<evidence type="ECO:0000313" key="2">
    <source>
        <dbReference type="Proteomes" id="UP000504635"/>
    </source>
</evidence>
<proteinExistence type="predicted"/>
<sequence>MSYANRKERIFKDGERWDIPHSRSESRMKKYWSATDRRAWCDEVELRRQHILELIAKNRGQFCLESLIPLGMILNIMAATRDAENEDLQKRIDSLEAQLAVYKDIDLTEEQQKEVDALIKKYNIKPPED</sequence>
<dbReference type="KEGG" id="soy:115877619"/>
<feature type="coiled-coil region" evidence="1">
    <location>
        <begin position="78"/>
        <end position="105"/>
    </location>
</feature>
<keyword evidence="1" id="KW-0175">Coiled coil</keyword>
<dbReference type="GeneID" id="115877619"/>
<dbReference type="RefSeq" id="XP_030749726.1">
    <property type="nucleotide sequence ID" value="XM_030893866.1"/>
</dbReference>